<protein>
    <submittedName>
        <fullName evidence="7">Uncharacterized protein</fullName>
    </submittedName>
</protein>
<feature type="domain" description="MrkD-like receptor binding" evidence="6">
    <location>
        <begin position="49"/>
        <end position="132"/>
    </location>
</feature>
<evidence type="ECO:0000256" key="1">
    <source>
        <dbReference type="ARBA" id="ARBA00004561"/>
    </source>
</evidence>
<evidence type="ECO:0000259" key="5">
    <source>
        <dbReference type="Pfam" id="PF00419"/>
    </source>
</evidence>
<keyword evidence="8" id="KW-1185">Reference proteome</keyword>
<sequence>MHVLLLMDFVSVKIRRLAVFIVAVFCLGLTSLANATCSFTDGAFSTATVNFGAITVTQSTVGDVIATKNMSYDSIATHSAVKCDHSSTKAAVFLMSGAGNSGIYPTNIPGIGVRVSIWASGSYYGYPTSPQVVPWQWGYQATASESLGTGLTQVRAELIVTGPISVGGTNVLSYFTDQWFQVRDANGPVVVANLQVNATLNNKTCVVTKNAVNVNLAPVQVKELNAGATKSAAFSLDINCATGAKVSVTLTDVTNPANRSNVLTLTPDSTAQGVGMQIFNGSTPIAYGPDSASPSNPNRWSVGTSTGGLLSVPLTVQYVRTTGTVGAGSAIGAATFTFSYQ</sequence>
<dbReference type="Pfam" id="PF22003">
    <property type="entry name" value="MrkDrd"/>
    <property type="match status" value="1"/>
</dbReference>
<reference evidence="8" key="1">
    <citation type="journal article" date="2019" name="bioRxiv">
        <title>Bacterially produced spermidine induces plant systemic susceptibility to pathogens.</title>
        <authorList>
            <person name="Melnyk R.A."/>
            <person name="Beskrovnaya P.A."/>
            <person name="Liu Z."/>
            <person name="Song Y."/>
            <person name="Haney C.H."/>
        </authorList>
    </citation>
    <scope>NUCLEOTIDE SEQUENCE [LARGE SCALE GENOMIC DNA]</scope>
    <source>
        <strain evidence="8">Dha-51</strain>
    </source>
</reference>
<evidence type="ECO:0000256" key="3">
    <source>
        <dbReference type="ARBA" id="ARBA00023263"/>
    </source>
</evidence>
<comment type="subcellular location">
    <subcellularLocation>
        <location evidence="1">Fimbrium</location>
    </subcellularLocation>
</comment>
<evidence type="ECO:0000256" key="2">
    <source>
        <dbReference type="ARBA" id="ARBA00006671"/>
    </source>
</evidence>
<dbReference type="SUPFAM" id="SSF49401">
    <property type="entry name" value="Bacterial adhesins"/>
    <property type="match status" value="1"/>
</dbReference>
<evidence type="ECO:0000259" key="6">
    <source>
        <dbReference type="Pfam" id="PF22003"/>
    </source>
</evidence>
<dbReference type="InterPro" id="IPR036937">
    <property type="entry name" value="Adhesion_dom_fimbrial_sf"/>
</dbReference>
<dbReference type="Gene3D" id="2.60.40.3310">
    <property type="match status" value="1"/>
</dbReference>
<keyword evidence="4" id="KW-0732">Signal</keyword>
<dbReference type="InterPro" id="IPR050263">
    <property type="entry name" value="Bact_Fimbrial_Adh_Pro"/>
</dbReference>
<proteinExistence type="inferred from homology"/>
<organism evidence="7 8">
    <name type="scientific">Pseudomonas vancouverensis</name>
    <dbReference type="NCBI Taxonomy" id="95300"/>
    <lineage>
        <taxon>Bacteria</taxon>
        <taxon>Pseudomonadati</taxon>
        <taxon>Pseudomonadota</taxon>
        <taxon>Gammaproteobacteria</taxon>
        <taxon>Pseudomonadales</taxon>
        <taxon>Pseudomonadaceae</taxon>
        <taxon>Pseudomonas</taxon>
    </lineage>
</organism>
<feature type="domain" description="Fimbrial-type adhesion" evidence="5">
    <location>
        <begin position="197"/>
        <end position="341"/>
    </location>
</feature>
<dbReference type="GO" id="GO:0009289">
    <property type="term" value="C:pilus"/>
    <property type="evidence" value="ECO:0007669"/>
    <property type="project" value="UniProtKB-SubCell"/>
</dbReference>
<dbReference type="InterPro" id="IPR008966">
    <property type="entry name" value="Adhesion_dom_sf"/>
</dbReference>
<evidence type="ECO:0000313" key="8">
    <source>
        <dbReference type="Proteomes" id="UP000295254"/>
    </source>
</evidence>
<dbReference type="OrthoDB" id="8970968at2"/>
<keyword evidence="3" id="KW-0281">Fimbrium</keyword>
<evidence type="ECO:0000313" key="7">
    <source>
        <dbReference type="EMBL" id="TDB65587.1"/>
    </source>
</evidence>
<dbReference type="STRING" id="95300.SAMN05216558_1614"/>
<dbReference type="Gene3D" id="2.60.40.1090">
    <property type="entry name" value="Fimbrial-type adhesion domain"/>
    <property type="match status" value="1"/>
</dbReference>
<dbReference type="GO" id="GO:0043709">
    <property type="term" value="P:cell adhesion involved in single-species biofilm formation"/>
    <property type="evidence" value="ECO:0007669"/>
    <property type="project" value="TreeGrafter"/>
</dbReference>
<dbReference type="AlphaFoldDB" id="A0A1H2N2M3"/>
<accession>A0A1H2N2M3</accession>
<feature type="signal peptide" evidence="4">
    <location>
        <begin position="1"/>
        <end position="35"/>
    </location>
</feature>
<gene>
    <name evidence="7" type="ORF">EIY72_08735</name>
</gene>
<dbReference type="PANTHER" id="PTHR33420:SF14">
    <property type="entry name" value="TYPE 1 FIMBRIN D-MANNOSE SPECIFIC ADHESIN"/>
    <property type="match status" value="1"/>
</dbReference>
<dbReference type="RefSeq" id="WP_132680115.1">
    <property type="nucleotide sequence ID" value="NZ_LT629803.1"/>
</dbReference>
<comment type="similarity">
    <text evidence="2">Belongs to the fimbrial protein family.</text>
</comment>
<dbReference type="InterPro" id="IPR054160">
    <property type="entry name" value="MrkD_recept-bd"/>
</dbReference>
<feature type="chain" id="PRO_5044371890" evidence="4">
    <location>
        <begin position="36"/>
        <end position="341"/>
    </location>
</feature>
<dbReference type="Proteomes" id="UP000295254">
    <property type="component" value="Unassembled WGS sequence"/>
</dbReference>
<dbReference type="InterPro" id="IPR000259">
    <property type="entry name" value="Adhesion_dom_fimbrial"/>
</dbReference>
<name>A0A1H2N2M3_PSEVA</name>
<dbReference type="Pfam" id="PF00419">
    <property type="entry name" value="Fimbrial"/>
    <property type="match status" value="1"/>
</dbReference>
<comment type="caution">
    <text evidence="7">The sequence shown here is derived from an EMBL/GenBank/DDBJ whole genome shotgun (WGS) entry which is preliminary data.</text>
</comment>
<dbReference type="EMBL" id="RRZK01000008">
    <property type="protein sequence ID" value="TDB65587.1"/>
    <property type="molecule type" value="Genomic_DNA"/>
</dbReference>
<dbReference type="PANTHER" id="PTHR33420">
    <property type="entry name" value="FIMBRIAL SUBUNIT ELFA-RELATED"/>
    <property type="match status" value="1"/>
</dbReference>
<evidence type="ECO:0000256" key="4">
    <source>
        <dbReference type="SAM" id="SignalP"/>
    </source>
</evidence>